<dbReference type="Pfam" id="PF16344">
    <property type="entry name" value="FecR_C"/>
    <property type="match status" value="1"/>
</dbReference>
<keyword evidence="1" id="KW-0472">Membrane</keyword>
<evidence type="ECO:0000256" key="1">
    <source>
        <dbReference type="SAM" id="Phobius"/>
    </source>
</evidence>
<keyword evidence="1" id="KW-0812">Transmembrane</keyword>
<comment type="caution">
    <text evidence="4">The sequence shown here is derived from an EMBL/GenBank/DDBJ whole genome shotgun (WGS) entry which is preliminary data.</text>
</comment>
<dbReference type="OrthoDB" id="1523735at2"/>
<name>A0A2T7BF99_9BACT</name>
<dbReference type="Gene3D" id="2.60.120.1440">
    <property type="match status" value="1"/>
</dbReference>
<gene>
    <name evidence="4" type="ORF">DCC81_11615</name>
</gene>
<dbReference type="InterPro" id="IPR032508">
    <property type="entry name" value="FecR_C"/>
</dbReference>
<evidence type="ECO:0000259" key="3">
    <source>
        <dbReference type="Pfam" id="PF16344"/>
    </source>
</evidence>
<dbReference type="PIRSF" id="PIRSF018266">
    <property type="entry name" value="FecR"/>
    <property type="match status" value="1"/>
</dbReference>
<dbReference type="PANTHER" id="PTHR30273">
    <property type="entry name" value="PERIPLASMIC SIGNAL SENSOR AND SIGMA FACTOR ACTIVATOR FECR-RELATED"/>
    <property type="match status" value="1"/>
</dbReference>
<dbReference type="InterPro" id="IPR012373">
    <property type="entry name" value="Ferrdict_sens_TM"/>
</dbReference>
<feature type="domain" description="FecR protein" evidence="2">
    <location>
        <begin position="134"/>
        <end position="225"/>
    </location>
</feature>
<reference evidence="4 5" key="1">
    <citation type="submission" date="2018-04" db="EMBL/GenBank/DDBJ databases">
        <title>Chitinophaga fuyangensis sp. nov., isolated from soil in a chemical factory.</title>
        <authorList>
            <person name="Chen K."/>
        </authorList>
    </citation>
    <scope>NUCLEOTIDE SEQUENCE [LARGE SCALE GENOMIC DNA]</scope>
    <source>
        <strain evidence="4 5">LY-1</strain>
    </source>
</reference>
<dbReference type="Gene3D" id="3.55.50.30">
    <property type="match status" value="1"/>
</dbReference>
<protein>
    <recommendedName>
        <fullName evidence="6">FecR family protein</fullName>
    </recommendedName>
</protein>
<feature type="domain" description="Protein FecR C-terminal" evidence="3">
    <location>
        <begin position="281"/>
        <end position="345"/>
    </location>
</feature>
<dbReference type="GO" id="GO:0016989">
    <property type="term" value="F:sigma factor antagonist activity"/>
    <property type="evidence" value="ECO:0007669"/>
    <property type="project" value="TreeGrafter"/>
</dbReference>
<accession>A0A2T7BF99</accession>
<keyword evidence="1" id="KW-1133">Transmembrane helix</keyword>
<dbReference type="PANTHER" id="PTHR30273:SF2">
    <property type="entry name" value="PROTEIN FECR"/>
    <property type="match status" value="1"/>
</dbReference>
<evidence type="ECO:0000313" key="4">
    <source>
        <dbReference type="EMBL" id="PUZ24958.1"/>
    </source>
</evidence>
<dbReference type="Pfam" id="PF04773">
    <property type="entry name" value="FecR"/>
    <property type="match status" value="1"/>
</dbReference>
<evidence type="ECO:0000313" key="5">
    <source>
        <dbReference type="Proteomes" id="UP000244450"/>
    </source>
</evidence>
<dbReference type="EMBL" id="QCYK01000002">
    <property type="protein sequence ID" value="PUZ24958.1"/>
    <property type="molecule type" value="Genomic_DNA"/>
</dbReference>
<dbReference type="InterPro" id="IPR006860">
    <property type="entry name" value="FecR"/>
</dbReference>
<dbReference type="Proteomes" id="UP000244450">
    <property type="component" value="Unassembled WGS sequence"/>
</dbReference>
<dbReference type="AlphaFoldDB" id="A0A2T7BF99"/>
<sequence>MDLQNPAPEDLLCDESFLRYCWGENQTDITYWEYWIQERPERQPVAERARRLFDILTAGQHSRPAQLAALKDAVARREQFTALMLNRPAPARVVKFKGKKILHYAAAVAVLITAGALTYFQYTKKQSWSLTKYEYHTTAGSRQTIMLPDGSVVMLNTNSHLYIGKDLRTVTLNGEAFFDIRHDAVHPFLVHTKDYNIRVLGTSFNVRAYAGARRTETDLITGKVEIVPATKEKVVLRPNEKFILAPAATAPVKGTIAHLDVDTLTHHATETSWARNRMDVHDETLAAIAQKLEAWYGIRIIFASEKARQYRYTASFNDETVFRALQYLKQSYPFSYKVEGDLIIISES</sequence>
<evidence type="ECO:0008006" key="6">
    <source>
        <dbReference type="Google" id="ProtNLM"/>
    </source>
</evidence>
<organism evidence="4 5">
    <name type="scientific">Chitinophaga parva</name>
    <dbReference type="NCBI Taxonomy" id="2169414"/>
    <lineage>
        <taxon>Bacteria</taxon>
        <taxon>Pseudomonadati</taxon>
        <taxon>Bacteroidota</taxon>
        <taxon>Chitinophagia</taxon>
        <taxon>Chitinophagales</taxon>
        <taxon>Chitinophagaceae</taxon>
        <taxon>Chitinophaga</taxon>
    </lineage>
</organism>
<keyword evidence="5" id="KW-1185">Reference proteome</keyword>
<evidence type="ECO:0000259" key="2">
    <source>
        <dbReference type="Pfam" id="PF04773"/>
    </source>
</evidence>
<proteinExistence type="predicted"/>
<feature type="transmembrane region" description="Helical" evidence="1">
    <location>
        <begin position="101"/>
        <end position="122"/>
    </location>
</feature>